<keyword evidence="1" id="KW-0472">Membrane</keyword>
<organism evidence="2 3">
    <name type="scientific">Mycolicibacterium bacteremicum</name>
    <name type="common">Mycobacterium bacteremicum</name>
    <dbReference type="NCBI Taxonomy" id="564198"/>
    <lineage>
        <taxon>Bacteria</taxon>
        <taxon>Bacillati</taxon>
        <taxon>Actinomycetota</taxon>
        <taxon>Actinomycetes</taxon>
        <taxon>Mycobacteriales</taxon>
        <taxon>Mycobacteriaceae</taxon>
        <taxon>Mycolicibacterium</taxon>
    </lineage>
</organism>
<dbReference type="EMBL" id="MVHJ01000004">
    <property type="protein sequence ID" value="ORA05936.1"/>
    <property type="molecule type" value="Genomic_DNA"/>
</dbReference>
<accession>A0A1W9Z0R7</accession>
<dbReference type="InterPro" id="IPR058714">
    <property type="entry name" value="LpqS"/>
</dbReference>
<sequence length="139" mass="14460">MGISGVISSWRRRAVVAAAIAFLIAIVGAESALVGVQSAPDQHGPHALIAHGADAAMLIAVEHPHVSRGGTPPAPDAVAEAVLPRATMTVLMLALVAFLLSVPALWRHRVTATPRGPPRPRSHTLSGRDVLAQSCIARR</sequence>
<dbReference type="OrthoDB" id="4638706at2"/>
<protein>
    <recommendedName>
        <fullName evidence="4">Lipoprotein LpqS</fullName>
    </recommendedName>
</protein>
<dbReference type="AlphaFoldDB" id="A0A1W9Z0R7"/>
<reference evidence="2 3" key="1">
    <citation type="submission" date="2017-02" db="EMBL/GenBank/DDBJ databases">
        <title>The new phylogeny of genus Mycobacterium.</title>
        <authorList>
            <person name="Tortoli E."/>
            <person name="Trovato A."/>
            <person name="Cirillo D.M."/>
        </authorList>
    </citation>
    <scope>NUCLEOTIDE SEQUENCE [LARGE SCALE GENOMIC DNA]</scope>
    <source>
        <strain evidence="2 3">DSM 45578</strain>
    </source>
</reference>
<dbReference type="Proteomes" id="UP000192366">
    <property type="component" value="Unassembled WGS sequence"/>
</dbReference>
<keyword evidence="1" id="KW-0812">Transmembrane</keyword>
<evidence type="ECO:0000313" key="3">
    <source>
        <dbReference type="Proteomes" id="UP000192366"/>
    </source>
</evidence>
<keyword evidence="3" id="KW-1185">Reference proteome</keyword>
<feature type="transmembrane region" description="Helical" evidence="1">
    <location>
        <begin position="86"/>
        <end position="106"/>
    </location>
</feature>
<dbReference type="STRING" id="564198.BST17_06195"/>
<keyword evidence="1" id="KW-1133">Transmembrane helix</keyword>
<gene>
    <name evidence="2" type="ORF">BST17_06195</name>
</gene>
<dbReference type="Pfam" id="PF26327">
    <property type="entry name" value="LpqS"/>
    <property type="match status" value="1"/>
</dbReference>
<evidence type="ECO:0000313" key="2">
    <source>
        <dbReference type="EMBL" id="ORA05936.1"/>
    </source>
</evidence>
<evidence type="ECO:0008006" key="4">
    <source>
        <dbReference type="Google" id="ProtNLM"/>
    </source>
</evidence>
<name>A0A1W9Z0R7_MYCBA</name>
<comment type="caution">
    <text evidence="2">The sequence shown here is derived from an EMBL/GenBank/DDBJ whole genome shotgun (WGS) entry which is preliminary data.</text>
</comment>
<proteinExistence type="predicted"/>
<evidence type="ECO:0000256" key="1">
    <source>
        <dbReference type="SAM" id="Phobius"/>
    </source>
</evidence>
<dbReference type="RefSeq" id="WP_083056202.1">
    <property type="nucleotide sequence ID" value="NZ_JACKVM010000008.1"/>
</dbReference>